<dbReference type="InterPro" id="IPR036736">
    <property type="entry name" value="ACP-like_sf"/>
</dbReference>
<evidence type="ECO:0000313" key="3">
    <source>
        <dbReference type="Proteomes" id="UP000249696"/>
    </source>
</evidence>
<sequence length="85" mass="9595">MGNDQHLVQLKDIIKTYLPEDVPVGAIGEDSNFVKELNINSANLVDIVLDVEDAFGIRLENEDMDKMQTVRDALNIIAQKLRDKK</sequence>
<protein>
    <submittedName>
        <fullName evidence="2">Acyl carrier protein</fullName>
    </submittedName>
</protein>
<dbReference type="OrthoDB" id="771003at2"/>
<dbReference type="AlphaFoldDB" id="A0A327R7Q8"/>
<dbReference type="PROSITE" id="PS50075">
    <property type="entry name" value="CARRIER"/>
    <property type="match status" value="1"/>
</dbReference>
<dbReference type="EMBL" id="QLLN01000003">
    <property type="protein sequence ID" value="RAJ12869.1"/>
    <property type="molecule type" value="Genomic_DNA"/>
</dbReference>
<proteinExistence type="predicted"/>
<dbReference type="RefSeq" id="WP_111623560.1">
    <property type="nucleotide sequence ID" value="NZ_QLLN01000003.1"/>
</dbReference>
<evidence type="ECO:0000259" key="1">
    <source>
        <dbReference type="PROSITE" id="PS50075"/>
    </source>
</evidence>
<reference evidence="2 3" key="1">
    <citation type="submission" date="2018-06" db="EMBL/GenBank/DDBJ databases">
        <title>Genomic Encyclopedia of Archaeal and Bacterial Type Strains, Phase II (KMG-II): from individual species to whole genera.</title>
        <authorList>
            <person name="Goeker M."/>
        </authorList>
    </citation>
    <scope>NUCLEOTIDE SEQUENCE [LARGE SCALE GENOMIC DNA]</scope>
    <source>
        <strain evidence="2 3">DSM 23522</strain>
    </source>
</reference>
<accession>A0A327R7Q8</accession>
<dbReference type="SUPFAM" id="SSF47336">
    <property type="entry name" value="ACP-like"/>
    <property type="match status" value="1"/>
</dbReference>
<dbReference type="Proteomes" id="UP000249696">
    <property type="component" value="Unassembled WGS sequence"/>
</dbReference>
<name>A0A327R7Q8_9FLAO</name>
<gene>
    <name evidence="2" type="ORF">LV92_02105</name>
</gene>
<dbReference type="InterPro" id="IPR009081">
    <property type="entry name" value="PP-bd_ACP"/>
</dbReference>
<feature type="domain" description="Carrier" evidence="1">
    <location>
        <begin position="4"/>
        <end position="81"/>
    </location>
</feature>
<comment type="caution">
    <text evidence="2">The sequence shown here is derived from an EMBL/GenBank/DDBJ whole genome shotgun (WGS) entry which is preliminary data.</text>
</comment>
<organism evidence="2 3">
    <name type="scientific">Arenibacter echinorum</name>
    <dbReference type="NCBI Taxonomy" id="440515"/>
    <lineage>
        <taxon>Bacteria</taxon>
        <taxon>Pseudomonadati</taxon>
        <taxon>Bacteroidota</taxon>
        <taxon>Flavobacteriia</taxon>
        <taxon>Flavobacteriales</taxon>
        <taxon>Flavobacteriaceae</taxon>
        <taxon>Arenibacter</taxon>
    </lineage>
</organism>
<evidence type="ECO:0000313" key="2">
    <source>
        <dbReference type="EMBL" id="RAJ12869.1"/>
    </source>
</evidence>
<dbReference type="Gene3D" id="1.10.1200.10">
    <property type="entry name" value="ACP-like"/>
    <property type="match status" value="1"/>
</dbReference>
<dbReference type="Pfam" id="PF00550">
    <property type="entry name" value="PP-binding"/>
    <property type="match status" value="1"/>
</dbReference>
<keyword evidence="3" id="KW-1185">Reference proteome</keyword>